<organism evidence="9">
    <name type="scientific">uncultured Poseidoniia archaeon</name>
    <dbReference type="NCBI Taxonomy" id="1697135"/>
    <lineage>
        <taxon>Archaea</taxon>
        <taxon>Methanobacteriati</taxon>
        <taxon>Thermoplasmatota</taxon>
        <taxon>Candidatus Poseidoniia</taxon>
        <taxon>environmental samples</taxon>
    </lineage>
</organism>
<dbReference type="PANTHER" id="PTHR10642">
    <property type="entry name" value="RIBONUCLEASE H1"/>
    <property type="match status" value="1"/>
</dbReference>
<comment type="similarity">
    <text evidence="2">Belongs to the RNase H family.</text>
</comment>
<dbReference type="PROSITE" id="PS50879">
    <property type="entry name" value="RNASE_H_1"/>
    <property type="match status" value="1"/>
</dbReference>
<dbReference type="GO" id="GO:0003676">
    <property type="term" value="F:nucleic acid binding"/>
    <property type="evidence" value="ECO:0007669"/>
    <property type="project" value="InterPro"/>
</dbReference>
<feature type="domain" description="RNase H type-1" evidence="8">
    <location>
        <begin position="2"/>
        <end position="163"/>
    </location>
</feature>
<dbReference type="InterPro" id="IPR012337">
    <property type="entry name" value="RNaseH-like_sf"/>
</dbReference>
<keyword evidence="7" id="KW-0378">Hydrolase</keyword>
<dbReference type="GO" id="GO:0046872">
    <property type="term" value="F:metal ion binding"/>
    <property type="evidence" value="ECO:0007669"/>
    <property type="project" value="UniProtKB-KW"/>
</dbReference>
<evidence type="ECO:0000256" key="4">
    <source>
        <dbReference type="ARBA" id="ARBA00022722"/>
    </source>
</evidence>
<dbReference type="Pfam" id="PF00075">
    <property type="entry name" value="RNase_H"/>
    <property type="match status" value="1"/>
</dbReference>
<dbReference type="InterPro" id="IPR036397">
    <property type="entry name" value="RNaseH_sf"/>
</dbReference>
<evidence type="ECO:0000256" key="2">
    <source>
        <dbReference type="ARBA" id="ARBA00005300"/>
    </source>
</evidence>
<dbReference type="GO" id="GO:0004523">
    <property type="term" value="F:RNA-DNA hybrid ribonuclease activity"/>
    <property type="evidence" value="ECO:0007669"/>
    <property type="project" value="UniProtKB-EC"/>
</dbReference>
<protein>
    <recommendedName>
        <fullName evidence="3">ribonuclease H</fullName>
        <ecNumber evidence="3">3.1.26.4</ecNumber>
    </recommendedName>
</protein>
<keyword evidence="5" id="KW-0479">Metal-binding</keyword>
<accession>A0A1B1T9L4</accession>
<evidence type="ECO:0000256" key="6">
    <source>
        <dbReference type="ARBA" id="ARBA00022759"/>
    </source>
</evidence>
<evidence type="ECO:0000256" key="3">
    <source>
        <dbReference type="ARBA" id="ARBA00012180"/>
    </source>
</evidence>
<dbReference type="PANTHER" id="PTHR10642:SF26">
    <property type="entry name" value="RIBONUCLEASE H1"/>
    <property type="match status" value="1"/>
</dbReference>
<sequence>MVLNAIYIYVDGSCEENRNVTPETPAGWGFCVIEGDNGLGRGHGNLIHEESGKVITDGDSEFFLGAEVGSNNTAELSAIAHALRWLLMGNDKKNIIIKGDSQYAMNIAMGKWKIKANRKLALRVQDLWNEVLCTKKINCEHIKAHRGHRWNERADHLAFRAMKGDSALPLQFWKPGNKIELFIFQWPNTK</sequence>
<dbReference type="InterPro" id="IPR002156">
    <property type="entry name" value="RNaseH_domain"/>
</dbReference>
<dbReference type="SUPFAM" id="SSF53098">
    <property type="entry name" value="Ribonuclease H-like"/>
    <property type="match status" value="1"/>
</dbReference>
<dbReference type="Gene3D" id="3.30.420.10">
    <property type="entry name" value="Ribonuclease H-like superfamily/Ribonuclease H"/>
    <property type="match status" value="1"/>
</dbReference>
<evidence type="ECO:0000259" key="8">
    <source>
        <dbReference type="PROSITE" id="PS50879"/>
    </source>
</evidence>
<name>A0A1B1T9L4_9ARCH</name>
<dbReference type="GO" id="GO:0043137">
    <property type="term" value="P:DNA replication, removal of RNA primer"/>
    <property type="evidence" value="ECO:0007669"/>
    <property type="project" value="TreeGrafter"/>
</dbReference>
<evidence type="ECO:0000256" key="5">
    <source>
        <dbReference type="ARBA" id="ARBA00022723"/>
    </source>
</evidence>
<keyword evidence="4" id="KW-0540">Nuclease</keyword>
<evidence type="ECO:0000256" key="1">
    <source>
        <dbReference type="ARBA" id="ARBA00000077"/>
    </source>
</evidence>
<evidence type="ECO:0000313" key="9">
    <source>
        <dbReference type="EMBL" id="ANV78953.1"/>
    </source>
</evidence>
<dbReference type="EC" id="3.1.26.4" evidence="3"/>
<proteinExistence type="inferred from homology"/>
<dbReference type="AlphaFoldDB" id="A0A1B1T9L4"/>
<reference evidence="9" key="2">
    <citation type="journal article" date="2015" name="ISME J.">
        <title>A new class of marine Euryarchaeota group II from the Mediterranean deep chlorophyll maximum.</title>
        <authorList>
            <person name="Martin-Cuadrado A.B."/>
            <person name="Garcia-Heredia I."/>
            <person name="Molto A.G."/>
            <person name="Lopez-Ubeda R."/>
            <person name="Kimes N."/>
            <person name="Lopez-Garcia P."/>
            <person name="Moreira D."/>
            <person name="Rodriguez-Valera F."/>
        </authorList>
    </citation>
    <scope>NUCLEOTIDE SEQUENCE</scope>
</reference>
<comment type="catalytic activity">
    <reaction evidence="1">
        <text>Endonucleolytic cleavage to 5'-phosphomonoester.</text>
        <dbReference type="EC" id="3.1.26.4"/>
    </reaction>
</comment>
<reference evidence="9" key="1">
    <citation type="submission" date="2014-11" db="EMBL/GenBank/DDBJ databases">
        <authorList>
            <person name="Zhu J."/>
            <person name="Qi W."/>
            <person name="Song R."/>
        </authorList>
    </citation>
    <scope>NUCLEOTIDE SEQUENCE</scope>
</reference>
<dbReference type="EMBL" id="KP211807">
    <property type="protein sequence ID" value="ANV78953.1"/>
    <property type="molecule type" value="Genomic_DNA"/>
</dbReference>
<dbReference type="InterPro" id="IPR050092">
    <property type="entry name" value="RNase_H"/>
</dbReference>
<evidence type="ECO:0000256" key="7">
    <source>
        <dbReference type="ARBA" id="ARBA00022801"/>
    </source>
</evidence>
<keyword evidence="6" id="KW-0255">Endonuclease</keyword>